<evidence type="ECO:0000256" key="1">
    <source>
        <dbReference type="ARBA" id="ARBA00022737"/>
    </source>
</evidence>
<dbReference type="GO" id="GO:0031514">
    <property type="term" value="C:motile cilium"/>
    <property type="evidence" value="ECO:0007669"/>
    <property type="project" value="TreeGrafter"/>
</dbReference>
<keyword evidence="1" id="KW-0677">Repeat</keyword>
<keyword evidence="4" id="KW-1185">Reference proteome</keyword>
<evidence type="ECO:0000256" key="2">
    <source>
        <dbReference type="ARBA" id="ARBA00022803"/>
    </source>
</evidence>
<dbReference type="InterPro" id="IPR019734">
    <property type="entry name" value="TPR_rpt"/>
</dbReference>
<proteinExistence type="predicted"/>
<reference evidence="3 4" key="1">
    <citation type="submission" date="2015-09" db="EMBL/GenBank/DDBJ databases">
        <title>Trachymyrmex cornetzi WGS genome.</title>
        <authorList>
            <person name="Nygaard S."/>
            <person name="Hu H."/>
            <person name="Boomsma J."/>
            <person name="Zhang G."/>
        </authorList>
    </citation>
    <scope>NUCLEOTIDE SEQUENCE [LARGE SCALE GENOMIC DNA]</scope>
    <source>
        <strain evidence="3">Tcor2-1</strain>
        <tissue evidence="3">Whole body</tissue>
    </source>
</reference>
<dbReference type="GO" id="GO:0060271">
    <property type="term" value="P:cilium assembly"/>
    <property type="evidence" value="ECO:0007669"/>
    <property type="project" value="TreeGrafter"/>
</dbReference>
<protein>
    <submittedName>
        <fullName evidence="3">Tetratricopeptide repeat protein 18</fullName>
    </submittedName>
</protein>
<organism evidence="3 4">
    <name type="scientific">Trachymyrmex cornetzi</name>
    <dbReference type="NCBI Taxonomy" id="471704"/>
    <lineage>
        <taxon>Eukaryota</taxon>
        <taxon>Metazoa</taxon>
        <taxon>Ecdysozoa</taxon>
        <taxon>Arthropoda</taxon>
        <taxon>Hexapoda</taxon>
        <taxon>Insecta</taxon>
        <taxon>Pterygota</taxon>
        <taxon>Neoptera</taxon>
        <taxon>Endopterygota</taxon>
        <taxon>Hymenoptera</taxon>
        <taxon>Apocrita</taxon>
        <taxon>Aculeata</taxon>
        <taxon>Formicoidea</taxon>
        <taxon>Formicidae</taxon>
        <taxon>Myrmicinae</taxon>
        <taxon>Trachymyrmex</taxon>
    </lineage>
</organism>
<dbReference type="STRING" id="471704.A0A195E248"/>
<dbReference type="SMART" id="SM00028">
    <property type="entry name" value="TPR"/>
    <property type="match status" value="6"/>
</dbReference>
<dbReference type="GO" id="GO:0070062">
    <property type="term" value="C:extracellular exosome"/>
    <property type="evidence" value="ECO:0007669"/>
    <property type="project" value="TreeGrafter"/>
</dbReference>
<dbReference type="InterPro" id="IPR011990">
    <property type="entry name" value="TPR-like_helical_dom_sf"/>
</dbReference>
<evidence type="ECO:0000313" key="4">
    <source>
        <dbReference type="Proteomes" id="UP000078492"/>
    </source>
</evidence>
<dbReference type="AlphaFoldDB" id="A0A195E248"/>
<dbReference type="Pfam" id="PF13432">
    <property type="entry name" value="TPR_16"/>
    <property type="match status" value="1"/>
</dbReference>
<dbReference type="SUPFAM" id="SSF48452">
    <property type="entry name" value="TPR-like"/>
    <property type="match status" value="2"/>
</dbReference>
<accession>A0A195E248</accession>
<name>A0A195E248_9HYME</name>
<keyword evidence="2" id="KW-0802">TPR repeat</keyword>
<sequence>MEESLIQDEPIKRSIKIVIDSIENITVKEETGISFTVIHNDVVLGESTPLIIDPGFKEPPQVYDVNFGIEFLFIVNDRNNMNSIVSTPILIKVTSDVQDQHVPNSDRSVTESKQKITAIVPQQISTSSSVIGFCTLDLMPILLGEKLLVERLIVQTPYLSFDGNAISWQNLPLLNATVIYNGEEIFSSQTKINFLSVTVESIYNPPIFFTEDADYKAGTIIYIDNELPENVIFENGEWKKYRDLERTKRWRSLSKLQSRARLSKWKLDYDYAHIKNMLDVELDLQKKVCQDEPRIEWNFTNRSILRDVGSEMMKKHLVKYKYWPFQFMVSKKIVEKSNIIQNEEELSECQLFQCYVDLSELVFPGIKSTRVIAQLYTHDASSIAVKTGLEKDIFYTEPRGKNLKEQESKKTGIQITESSPLISETGEPVFVIIEVELFYPLVPCRLENEFSDVIEEMIKPKVTKSHYVYSLDLAEQQYATCIRKIVEIITESYRDELTCFTQYLYKTGTYLNVRSTLKLKVITLLDQKFKTNNFVASVYTYLVEQMHLAINKIVESRLKDNDLPSTVIPTKSFFYAEEAYELGHVDDARRHYQAAIAADRNDAEAWTKYAIFLLKISDAERAKECCREAILLNRRDKFALLTFGLILAKDHSYREAEIFLRAVTDFYPRFVEGWIILHLFYTRINYNPGIDFALRIAEGCVRNGNKETEITSKDPLAWTMIHCPRDNVFMITVTLLLKLHFCDFADLALEKEMSRAGRPTHVLYYLAVRCYLSQQYEEALSHLKEAKSIYGLDYSIGSLMGHCHFQKGNFADAIQCYEFANSMFNKPDDLHLVQTRMGLYYENAGDYERGLKIFLTACKILPTAETWLGAGIAFFELQRFTEAEMALSEANQIDNRNMTVWKYLCLLNMSLQRDDEFAQCYEQIAQAKLSKLQSRARLSKWKLDYDYTYIKSMLLDLQKKVCQDKPRIEWNFMNRSILCDVGSEITKKHLINYMYKYWPFRFMVSRKSAEKSNVKQNEEELSKCQLFHCYVDLAELIFPGMKYGELYCVARSCACNNFQDELTCFTQYLYKTGTYLNVRSTSKLKVITLLDQKFETNVNTVHSIDSQV</sequence>
<dbReference type="Proteomes" id="UP000078492">
    <property type="component" value="Unassembled WGS sequence"/>
</dbReference>
<dbReference type="Gene3D" id="1.25.40.10">
    <property type="entry name" value="Tetratricopeptide repeat domain"/>
    <property type="match status" value="3"/>
</dbReference>
<gene>
    <name evidence="3" type="ORF">ALC57_08670</name>
</gene>
<dbReference type="InterPro" id="IPR052628">
    <property type="entry name" value="CFAP70"/>
</dbReference>
<evidence type="ECO:0000313" key="3">
    <source>
        <dbReference type="EMBL" id="KYN18997.1"/>
    </source>
</evidence>
<dbReference type="GO" id="GO:0003341">
    <property type="term" value="P:cilium movement"/>
    <property type="evidence" value="ECO:0007669"/>
    <property type="project" value="TreeGrafter"/>
</dbReference>
<dbReference type="EMBL" id="KQ979814">
    <property type="protein sequence ID" value="KYN18997.1"/>
    <property type="molecule type" value="Genomic_DNA"/>
</dbReference>
<dbReference type="PANTHER" id="PTHR44314:SF1">
    <property type="entry name" value="CILIA- AND FLAGELLA-ASSOCIATED PROTEIN 70"/>
    <property type="match status" value="1"/>
</dbReference>
<dbReference type="PANTHER" id="PTHR44314">
    <property type="entry name" value="CILIA- AND FLAGELLA-ASSOCIATED PROTEIN 70"/>
    <property type="match status" value="1"/>
</dbReference>